<reference evidence="9" key="1">
    <citation type="submission" date="2019-11" db="EMBL/GenBank/DDBJ databases">
        <authorList>
            <person name="Feng L."/>
        </authorList>
    </citation>
    <scope>NUCLEOTIDE SEQUENCE</scope>
    <source>
        <strain evidence="9">IbartlettiiLFYP30</strain>
    </source>
</reference>
<dbReference type="AlphaFoldDB" id="A0A6N3DYC2"/>
<dbReference type="UniPathway" id="UPA00042">
    <property type="reaction ID" value="UER00497"/>
</dbReference>
<dbReference type="SMART" id="SM01005">
    <property type="entry name" value="Ala_racemase_C"/>
    <property type="match status" value="1"/>
</dbReference>
<feature type="binding site" evidence="4 6">
    <location>
        <position position="144"/>
    </location>
    <ligand>
        <name>substrate</name>
    </ligand>
</feature>
<dbReference type="RefSeq" id="WP_156531048.1">
    <property type="nucleotide sequence ID" value="NZ_BAABXU010000001.1"/>
</dbReference>
<comment type="cofactor">
    <cofactor evidence="1 4 5">
        <name>pyridoxal 5'-phosphate</name>
        <dbReference type="ChEBI" id="CHEBI:597326"/>
    </cofactor>
</comment>
<feature type="active site" description="Proton acceptor; specific for L-alanine" evidence="4">
    <location>
        <position position="281"/>
    </location>
</feature>
<dbReference type="InterPro" id="IPR009006">
    <property type="entry name" value="Ala_racemase/Decarboxylase_C"/>
</dbReference>
<keyword evidence="2 4" id="KW-0663">Pyridoxal phosphate</keyword>
<dbReference type="InterPro" id="IPR020622">
    <property type="entry name" value="Ala_racemase_pyridoxalP-BS"/>
</dbReference>
<dbReference type="GO" id="GO:0008784">
    <property type="term" value="F:alanine racemase activity"/>
    <property type="evidence" value="ECO:0007669"/>
    <property type="project" value="UniProtKB-UniRule"/>
</dbReference>
<dbReference type="Proteomes" id="UP001299409">
    <property type="component" value="Unassembled WGS sequence"/>
</dbReference>
<dbReference type="PROSITE" id="PS00395">
    <property type="entry name" value="ALANINE_RACEMASE"/>
    <property type="match status" value="1"/>
</dbReference>
<evidence type="ECO:0000256" key="2">
    <source>
        <dbReference type="ARBA" id="ARBA00022898"/>
    </source>
</evidence>
<dbReference type="SUPFAM" id="SSF50621">
    <property type="entry name" value="Alanine racemase C-terminal domain-like"/>
    <property type="match status" value="1"/>
</dbReference>
<dbReference type="CDD" id="cd06825">
    <property type="entry name" value="PLPDE_III_VanT"/>
    <property type="match status" value="1"/>
</dbReference>
<name>A0A6N3DYC2_9FIRM</name>
<keyword evidence="10" id="KW-1185">Reference proteome</keyword>
<evidence type="ECO:0000256" key="3">
    <source>
        <dbReference type="ARBA" id="ARBA00023235"/>
    </source>
</evidence>
<evidence type="ECO:0000256" key="4">
    <source>
        <dbReference type="HAMAP-Rule" id="MF_01201"/>
    </source>
</evidence>
<feature type="modified residue" description="N6-(pyridoxal phosphate)lysine" evidence="4 5">
    <location>
        <position position="50"/>
    </location>
</feature>
<dbReference type="SUPFAM" id="SSF51419">
    <property type="entry name" value="PLP-binding barrel"/>
    <property type="match status" value="1"/>
</dbReference>
<evidence type="ECO:0000313" key="10">
    <source>
        <dbReference type="Proteomes" id="UP001299409"/>
    </source>
</evidence>
<dbReference type="Gene3D" id="2.40.37.10">
    <property type="entry name" value="Lyase, Ornithine Decarboxylase, Chain A, domain 1"/>
    <property type="match status" value="1"/>
</dbReference>
<comment type="catalytic activity">
    <reaction evidence="4">
        <text>L-alanine = D-alanine</text>
        <dbReference type="Rhea" id="RHEA:20249"/>
        <dbReference type="ChEBI" id="CHEBI:57416"/>
        <dbReference type="ChEBI" id="CHEBI:57972"/>
        <dbReference type="EC" id="5.1.1.1"/>
    </reaction>
</comment>
<reference evidence="8 10" key="2">
    <citation type="submission" date="2021-10" db="EMBL/GenBank/DDBJ databases">
        <title>Collection of gut derived symbiotic bacterial strains cultured from healthy donors.</title>
        <authorList>
            <person name="Lin H."/>
            <person name="Littmann E."/>
            <person name="Claire K."/>
            <person name="Pamer E."/>
        </authorList>
    </citation>
    <scope>NUCLEOTIDE SEQUENCE [LARGE SCALE GENOMIC DNA]</scope>
    <source>
        <strain evidence="8 10">MSK.17.68</strain>
    </source>
</reference>
<dbReference type="FunFam" id="3.20.20.10:FF:000002">
    <property type="entry name" value="Alanine racemase"/>
    <property type="match status" value="1"/>
</dbReference>
<evidence type="ECO:0000256" key="6">
    <source>
        <dbReference type="PIRSR" id="PIRSR600821-52"/>
    </source>
</evidence>
<evidence type="ECO:0000313" key="9">
    <source>
        <dbReference type="EMBL" id="VYU32428.1"/>
    </source>
</evidence>
<organism evidence="9">
    <name type="scientific">Intestinibacter bartlettii</name>
    <dbReference type="NCBI Taxonomy" id="261299"/>
    <lineage>
        <taxon>Bacteria</taxon>
        <taxon>Bacillati</taxon>
        <taxon>Bacillota</taxon>
        <taxon>Clostridia</taxon>
        <taxon>Peptostreptococcales</taxon>
        <taxon>Peptostreptococcaceae</taxon>
        <taxon>Intestinibacter</taxon>
    </lineage>
</organism>
<dbReference type="PRINTS" id="PR00992">
    <property type="entry name" value="ALARACEMASE"/>
</dbReference>
<evidence type="ECO:0000259" key="7">
    <source>
        <dbReference type="SMART" id="SM01005"/>
    </source>
</evidence>
<dbReference type="PANTHER" id="PTHR30511">
    <property type="entry name" value="ALANINE RACEMASE"/>
    <property type="match status" value="1"/>
</dbReference>
<dbReference type="Pfam" id="PF01168">
    <property type="entry name" value="Ala_racemase_N"/>
    <property type="match status" value="1"/>
</dbReference>
<evidence type="ECO:0000256" key="5">
    <source>
        <dbReference type="PIRSR" id="PIRSR600821-50"/>
    </source>
</evidence>
<dbReference type="InterPro" id="IPR011079">
    <property type="entry name" value="Ala_racemase_C"/>
</dbReference>
<protein>
    <recommendedName>
        <fullName evidence="4">Alanine racemase</fullName>
        <ecNumber evidence="4">5.1.1.1</ecNumber>
    </recommendedName>
</protein>
<comment type="similarity">
    <text evidence="4">Belongs to the alanine racemase family.</text>
</comment>
<feature type="domain" description="Alanine racemase C-terminal" evidence="7">
    <location>
        <begin position="260"/>
        <end position="388"/>
    </location>
</feature>
<sequence>METKIYNSQAEIDTSKLRAWVEIDLSKFKHNIEVIKELLHDDVQIVGVVKANAYGHGDVVVAKYFESLGIKYFAVACIEEAIKLREGGIKGDIIILGWTPSCQKDDLIKYDLCQTLANEAYAEELSKLPGTVRGYVKLNTGMNRLGEPKEHMDLIEKIYTLDNIKVEGIFSHLSRSDSKLEADIVFTKQQIANFDYVINKLKADGFELGNVHLQNSYGIVTYRDLHYDLARPGIILYGVPSDPLDDTLDNLPNGMKFEAPLSLRCKVAMVKDVTPGQSVGYGNNFTATETIKVATVTIGYADGLSRLVSKKDMKVLVNGKYARQIGNVCMDQMMIDVSGIDVKEGDTVTLIGQEGDNYLSVNQISLLSNTITNETLSVIGERVKRVYHL</sequence>
<dbReference type="GO" id="GO:0030632">
    <property type="term" value="P:D-alanine biosynthetic process"/>
    <property type="evidence" value="ECO:0007669"/>
    <property type="project" value="UniProtKB-UniRule"/>
</dbReference>
<dbReference type="PANTHER" id="PTHR30511:SF0">
    <property type="entry name" value="ALANINE RACEMASE, CATABOLIC-RELATED"/>
    <property type="match status" value="1"/>
</dbReference>
<dbReference type="GO" id="GO:0005829">
    <property type="term" value="C:cytosol"/>
    <property type="evidence" value="ECO:0007669"/>
    <property type="project" value="TreeGrafter"/>
</dbReference>
<dbReference type="Pfam" id="PF00842">
    <property type="entry name" value="Ala_racemase_C"/>
    <property type="match status" value="1"/>
</dbReference>
<dbReference type="InterPro" id="IPR029066">
    <property type="entry name" value="PLP-binding_barrel"/>
</dbReference>
<dbReference type="EMBL" id="CACRUE010000033">
    <property type="protein sequence ID" value="VYU32428.1"/>
    <property type="molecule type" value="Genomic_DNA"/>
</dbReference>
<comment type="function">
    <text evidence="4">Catalyzes the interconversion of L-alanine and D-alanine. May also act on other amino acids.</text>
</comment>
<keyword evidence="3 4" id="KW-0413">Isomerase</keyword>
<feature type="active site" description="Proton acceptor; specific for D-alanine" evidence="4">
    <location>
        <position position="50"/>
    </location>
</feature>
<dbReference type="InterPro" id="IPR001608">
    <property type="entry name" value="Ala_racemase_N"/>
</dbReference>
<dbReference type="HAMAP" id="MF_01201">
    <property type="entry name" value="Ala_racemase"/>
    <property type="match status" value="1"/>
</dbReference>
<comment type="pathway">
    <text evidence="4">Amino-acid biosynthesis; D-alanine biosynthesis; D-alanine from L-alanine: step 1/1.</text>
</comment>
<accession>A0A6N3DYC2</accession>
<evidence type="ECO:0000256" key="1">
    <source>
        <dbReference type="ARBA" id="ARBA00001933"/>
    </source>
</evidence>
<dbReference type="NCBIfam" id="TIGR00492">
    <property type="entry name" value="alr"/>
    <property type="match status" value="1"/>
</dbReference>
<feature type="binding site" evidence="4 6">
    <location>
        <position position="330"/>
    </location>
    <ligand>
        <name>substrate</name>
    </ligand>
</feature>
<gene>
    <name evidence="9" type="primary">vanT</name>
    <name evidence="8" type="synonym">alr</name>
    <name evidence="9" type="ORF">IBLFYP30_02359</name>
    <name evidence="8" type="ORF">LIP50_05220</name>
</gene>
<dbReference type="Gene3D" id="3.20.20.10">
    <property type="entry name" value="Alanine racemase"/>
    <property type="match status" value="1"/>
</dbReference>
<dbReference type="EC" id="5.1.1.1" evidence="4"/>
<dbReference type="GO" id="GO:0030170">
    <property type="term" value="F:pyridoxal phosphate binding"/>
    <property type="evidence" value="ECO:0007669"/>
    <property type="project" value="UniProtKB-UniRule"/>
</dbReference>
<evidence type="ECO:0000313" key="8">
    <source>
        <dbReference type="EMBL" id="MCB5445603.1"/>
    </source>
</evidence>
<proteinExistence type="inferred from homology"/>
<dbReference type="EMBL" id="JAJBMB010000004">
    <property type="protein sequence ID" value="MCB5445603.1"/>
    <property type="molecule type" value="Genomic_DNA"/>
</dbReference>
<dbReference type="InterPro" id="IPR000821">
    <property type="entry name" value="Ala_racemase"/>
</dbReference>